<feature type="chain" id="PRO_5043527901" evidence="1">
    <location>
        <begin position="22"/>
        <end position="256"/>
    </location>
</feature>
<feature type="signal peptide" evidence="1">
    <location>
        <begin position="1"/>
        <end position="21"/>
    </location>
</feature>
<proteinExistence type="predicted"/>
<dbReference type="Proteomes" id="UP001497382">
    <property type="component" value="Unassembled WGS sequence"/>
</dbReference>
<keyword evidence="3" id="KW-1185">Reference proteome</keyword>
<dbReference type="EMBL" id="CAXIEN010000345">
    <property type="protein sequence ID" value="CAL1294401.1"/>
    <property type="molecule type" value="Genomic_DNA"/>
</dbReference>
<protein>
    <submittedName>
        <fullName evidence="2">Uncharacterized protein</fullName>
    </submittedName>
</protein>
<dbReference type="AlphaFoldDB" id="A0AAV2BE08"/>
<evidence type="ECO:0000313" key="3">
    <source>
        <dbReference type="Proteomes" id="UP001497382"/>
    </source>
</evidence>
<keyword evidence="1" id="KW-0732">Signal</keyword>
<reference evidence="2 3" key="1">
    <citation type="submission" date="2024-04" db="EMBL/GenBank/DDBJ databases">
        <authorList>
            <person name="Rising A."/>
            <person name="Reimegard J."/>
            <person name="Sonavane S."/>
            <person name="Akerstrom W."/>
            <person name="Nylinder S."/>
            <person name="Hedman E."/>
            <person name="Kallberg Y."/>
        </authorList>
    </citation>
    <scope>NUCLEOTIDE SEQUENCE [LARGE SCALE GENOMIC DNA]</scope>
</reference>
<evidence type="ECO:0000256" key="1">
    <source>
        <dbReference type="SAM" id="SignalP"/>
    </source>
</evidence>
<name>A0AAV2BE08_9ARAC</name>
<dbReference type="PROSITE" id="PS51257">
    <property type="entry name" value="PROKAR_LIPOPROTEIN"/>
    <property type="match status" value="1"/>
</dbReference>
<accession>A0AAV2BE08</accession>
<organism evidence="2 3">
    <name type="scientific">Larinioides sclopetarius</name>
    <dbReference type="NCBI Taxonomy" id="280406"/>
    <lineage>
        <taxon>Eukaryota</taxon>
        <taxon>Metazoa</taxon>
        <taxon>Ecdysozoa</taxon>
        <taxon>Arthropoda</taxon>
        <taxon>Chelicerata</taxon>
        <taxon>Arachnida</taxon>
        <taxon>Araneae</taxon>
        <taxon>Araneomorphae</taxon>
        <taxon>Entelegynae</taxon>
        <taxon>Araneoidea</taxon>
        <taxon>Araneidae</taxon>
        <taxon>Larinioides</taxon>
    </lineage>
</organism>
<evidence type="ECO:0000313" key="2">
    <source>
        <dbReference type="EMBL" id="CAL1294401.1"/>
    </source>
</evidence>
<comment type="caution">
    <text evidence="2">The sequence shown here is derived from an EMBL/GenBank/DDBJ whole genome shotgun (WGS) entry which is preliminary data.</text>
</comment>
<gene>
    <name evidence="2" type="ORF">LARSCL_LOCUS18690</name>
</gene>
<sequence length="256" mass="28777">MFQGKLLSFFCLAVVACPCYSYNNTTEIAVSRRIAIQNRAVDTYQTTCYRLQLLANWMSVLFKLMSAWTTTTTRNIIENTQLEIDKGSRSMPSFPERPTVGPPGSGCSLKNLQIALRTYIHFQGQLLQLKAVLGKRMLKNGKSKLDGASVSLQGKIGYLDILNKTTMEMFDKLKQTSQDLISQENGGISRILPSGKEQGSSNAFLMFFQDGKRKVLDQMQEVTQNLNQTRTLFQTADFFQNLGRSLDRIFGLALVN</sequence>